<feature type="compositionally biased region" description="Low complexity" evidence="1">
    <location>
        <begin position="115"/>
        <end position="144"/>
    </location>
</feature>
<proteinExistence type="predicted"/>
<evidence type="ECO:0000313" key="4">
    <source>
        <dbReference type="Proteomes" id="UP000054383"/>
    </source>
</evidence>
<name>A0A0U1M9Y9_TALIS</name>
<feature type="compositionally biased region" description="Basic and acidic residues" evidence="1">
    <location>
        <begin position="461"/>
        <end position="477"/>
    </location>
</feature>
<evidence type="ECO:0000256" key="1">
    <source>
        <dbReference type="SAM" id="MobiDB-lite"/>
    </source>
</evidence>
<protein>
    <recommendedName>
        <fullName evidence="2">DUF7924 domain-containing protein</fullName>
    </recommendedName>
</protein>
<dbReference type="STRING" id="28573.A0A0U1M9Y9"/>
<evidence type="ECO:0000313" key="3">
    <source>
        <dbReference type="EMBL" id="CRG92463.1"/>
    </source>
</evidence>
<dbReference type="EMBL" id="CVMT01000013">
    <property type="protein sequence ID" value="CRG92463.1"/>
    <property type="molecule type" value="Genomic_DNA"/>
</dbReference>
<organism evidence="3 4">
    <name type="scientific">Talaromyces islandicus</name>
    <name type="common">Penicillium islandicum</name>
    <dbReference type="NCBI Taxonomy" id="28573"/>
    <lineage>
        <taxon>Eukaryota</taxon>
        <taxon>Fungi</taxon>
        <taxon>Dikarya</taxon>
        <taxon>Ascomycota</taxon>
        <taxon>Pezizomycotina</taxon>
        <taxon>Eurotiomycetes</taxon>
        <taxon>Eurotiomycetidae</taxon>
        <taxon>Eurotiales</taxon>
        <taxon>Trichocomaceae</taxon>
        <taxon>Talaromyces</taxon>
        <taxon>Talaromyces sect. Islandici</taxon>
    </lineage>
</organism>
<gene>
    <name evidence="3" type="ORF">PISL3812_09524</name>
</gene>
<evidence type="ECO:0000259" key="2">
    <source>
        <dbReference type="Pfam" id="PF25545"/>
    </source>
</evidence>
<feature type="region of interest" description="Disordered" evidence="1">
    <location>
        <begin position="1"/>
        <end position="39"/>
    </location>
</feature>
<dbReference type="InterPro" id="IPR057684">
    <property type="entry name" value="DUF7924"/>
</dbReference>
<dbReference type="Proteomes" id="UP000054383">
    <property type="component" value="Unassembled WGS sequence"/>
</dbReference>
<dbReference type="OMA" id="HQYPKPH"/>
<accession>A0A0U1M9Y9</accession>
<feature type="domain" description="DUF7924" evidence="2">
    <location>
        <begin position="256"/>
        <end position="412"/>
    </location>
</feature>
<dbReference type="Pfam" id="PF25545">
    <property type="entry name" value="DUF7924"/>
    <property type="match status" value="1"/>
</dbReference>
<sequence>MHMNPQIRSRKRQYPEQHPLQASPKKKQKVDHPSGSQLPAAFWDNLSEVWLTRNALRELDRRNQQSTPSVLSQAQPSIPLTLERFARQGGPDLSDLRGHPEPEMNSRRSKYRVQKPSLSVSRSASRGSSTSRSTKPSTTKSSGPYDRDFQQHLIDHGIYPHAYEYPDGRIPQKPRNWSDIKERLARQRSSLSPSNFTDEMHEKFVRADAHAFKEKQITESVISVIEGDNGDARCVAGGIPFRNLDHLTDGTLVPGNPDRYYGARPEQLDRQIRNKLDDQIVPSTQHDLPVAPNFFLAAKGPDGSASVARRQACYDGALGARALLSLQEYGKDEPRFDNNAYTISSIYHDGTLKMFTSHPSRPIASDKTEYYMTQLGSFSLTHDAEVFRQGATWYRNGRDWAKEQRDEAIKQANERVTNNPGISSAVNESFGTVCEVSSNDSAASATEQSYFSFNATDTPEESLRSDSPKRSQRKHDE</sequence>
<dbReference type="OrthoDB" id="4225323at2759"/>
<feature type="compositionally biased region" description="Basic and acidic residues" evidence="1">
    <location>
        <begin position="94"/>
        <end position="106"/>
    </location>
</feature>
<dbReference type="AlphaFoldDB" id="A0A0U1M9Y9"/>
<feature type="region of interest" description="Disordered" evidence="1">
    <location>
        <begin position="88"/>
        <end position="148"/>
    </location>
</feature>
<reference evidence="3 4" key="1">
    <citation type="submission" date="2015-04" db="EMBL/GenBank/DDBJ databases">
        <authorList>
            <person name="Syromyatnikov M.Y."/>
            <person name="Popov V.N."/>
        </authorList>
    </citation>
    <scope>NUCLEOTIDE SEQUENCE [LARGE SCALE GENOMIC DNA]</scope>
    <source>
        <strain evidence="3">WF-38-12</strain>
    </source>
</reference>
<feature type="region of interest" description="Disordered" evidence="1">
    <location>
        <begin position="451"/>
        <end position="477"/>
    </location>
</feature>
<keyword evidence="4" id="KW-1185">Reference proteome</keyword>